<dbReference type="AlphaFoldDB" id="A0A3B0R374"/>
<protein>
    <recommendedName>
        <fullName evidence="3">Sugar transporter</fullName>
    </recommendedName>
</protein>
<evidence type="ECO:0008006" key="3">
    <source>
        <dbReference type="Google" id="ProtNLM"/>
    </source>
</evidence>
<keyword evidence="1" id="KW-1133">Transmembrane helix</keyword>
<organism evidence="2">
    <name type="scientific">hydrothermal vent metagenome</name>
    <dbReference type="NCBI Taxonomy" id="652676"/>
    <lineage>
        <taxon>unclassified sequences</taxon>
        <taxon>metagenomes</taxon>
        <taxon>ecological metagenomes</taxon>
    </lineage>
</organism>
<keyword evidence="1" id="KW-0812">Transmembrane</keyword>
<accession>A0A3B0R374</accession>
<sequence length="145" mass="15761">MSAENTVNPPKWLMIVAGLALIWNLLGVMAFAMQAMMSPEEIGLLSQAEQDMHAATPLWVLIAFGSGVFGGTFGSIGLLMRKAFAMPLFVISLIGVLVQMYHSFFIIKSYEVYGPGSTVMPIMVILIAFALVWLSSKAKKSGWIS</sequence>
<feature type="transmembrane region" description="Helical" evidence="1">
    <location>
        <begin position="113"/>
        <end position="134"/>
    </location>
</feature>
<name>A0A3B0R374_9ZZZZ</name>
<feature type="transmembrane region" description="Helical" evidence="1">
    <location>
        <begin position="86"/>
        <end position="107"/>
    </location>
</feature>
<keyword evidence="1" id="KW-0472">Membrane</keyword>
<feature type="transmembrane region" description="Helical" evidence="1">
    <location>
        <begin position="12"/>
        <end position="37"/>
    </location>
</feature>
<reference evidence="2" key="1">
    <citation type="submission" date="2018-06" db="EMBL/GenBank/DDBJ databases">
        <authorList>
            <person name="Zhirakovskaya E."/>
        </authorList>
    </citation>
    <scope>NUCLEOTIDE SEQUENCE</scope>
</reference>
<evidence type="ECO:0000313" key="2">
    <source>
        <dbReference type="EMBL" id="VAV87924.1"/>
    </source>
</evidence>
<dbReference type="EMBL" id="UOED01000030">
    <property type="protein sequence ID" value="VAV87924.1"/>
    <property type="molecule type" value="Genomic_DNA"/>
</dbReference>
<feature type="transmembrane region" description="Helical" evidence="1">
    <location>
        <begin position="57"/>
        <end position="79"/>
    </location>
</feature>
<proteinExistence type="predicted"/>
<evidence type="ECO:0000256" key="1">
    <source>
        <dbReference type="SAM" id="Phobius"/>
    </source>
</evidence>
<gene>
    <name evidence="2" type="ORF">MNBD_ALPHA02-1158</name>
</gene>